<evidence type="ECO:0000256" key="5">
    <source>
        <dbReference type="ARBA" id="ARBA00022857"/>
    </source>
</evidence>
<comment type="cofactor">
    <cofactor evidence="1">
        <name>FAD</name>
        <dbReference type="ChEBI" id="CHEBI:57692"/>
    </cofactor>
</comment>
<dbReference type="GO" id="GO:0050660">
    <property type="term" value="F:flavin adenine dinucleotide binding"/>
    <property type="evidence" value="ECO:0007669"/>
    <property type="project" value="InterPro"/>
</dbReference>
<dbReference type="PRINTS" id="PR00370">
    <property type="entry name" value="FMOXYGENASE"/>
</dbReference>
<evidence type="ECO:0000313" key="9">
    <source>
        <dbReference type="Proteomes" id="UP001385951"/>
    </source>
</evidence>
<keyword evidence="5" id="KW-0521">NADP</keyword>
<evidence type="ECO:0008006" key="10">
    <source>
        <dbReference type="Google" id="ProtNLM"/>
    </source>
</evidence>
<evidence type="ECO:0000256" key="4">
    <source>
        <dbReference type="ARBA" id="ARBA00022827"/>
    </source>
</evidence>
<evidence type="ECO:0000256" key="2">
    <source>
        <dbReference type="ARBA" id="ARBA00009183"/>
    </source>
</evidence>
<proteinExistence type="inferred from homology"/>
<gene>
    <name evidence="8" type="ORF">QCA50_011006</name>
</gene>
<feature type="region of interest" description="Disordered" evidence="7">
    <location>
        <begin position="92"/>
        <end position="111"/>
    </location>
</feature>
<comment type="caution">
    <text evidence="8">The sequence shown here is derived from an EMBL/GenBank/DDBJ whole genome shotgun (WGS) entry which is preliminary data.</text>
</comment>
<dbReference type="Pfam" id="PF00743">
    <property type="entry name" value="FMO-like"/>
    <property type="match status" value="2"/>
</dbReference>
<dbReference type="InterPro" id="IPR050346">
    <property type="entry name" value="FMO-like"/>
</dbReference>
<dbReference type="EMBL" id="JASBNA010000019">
    <property type="protein sequence ID" value="KAK7685662.1"/>
    <property type="molecule type" value="Genomic_DNA"/>
</dbReference>
<dbReference type="PANTHER" id="PTHR23023">
    <property type="entry name" value="DIMETHYLANILINE MONOOXYGENASE"/>
    <property type="match status" value="1"/>
</dbReference>
<accession>A0AAW0G7C8</accession>
<dbReference type="InterPro" id="IPR036188">
    <property type="entry name" value="FAD/NAD-bd_sf"/>
</dbReference>
<sequence length="558" mass="62842">MVRFAQLVFSLLPLASWRESQETDTREGLRTTESHFLASDTVHTNASKSVAIVGAGSAGIAILKTLVDLRRQTNQDWDIILYEQRRNVGGVWLPDPNEPQPPNLPETPLYPRLRTNTPHPTMTYPGFTFRPGTPLFPSHEYVEQYHVDVVLQKDLSSYIHVNHTVHSAGWKGNGTVGKWEIEVHRDAGEAKSLVKRSFDHLIVANGHNHYPRIPKFDGSDEWLSSARLGEAKREIFHSIFYRHPELYANRTVLVVGGGASGRDAVLQVSPVAIKTYHSLKADKEPTPGANVTLVPRISHFTSTSVVFVDGSSLDDVDSVILATGYETLVPFLSRPTSDPTASLGLLDSENTKLNSTTATTLVTNHRYIFPLWEHLFSLSPQYPPTALSFVGLPVLIANCPSDIAQSLVIAQAIADPSTLPSRERMLADLVEQEDRLRDRGFDPYYVGHKMVGGDDDAQAYQNKIVKYLKDSGRLPDDGKDYVEPWRRVARQESFLLRRAWERIESSGDEEKWLEGVVTEDEWADLILRLVEWQKRWEEDHGNEEETQVIEPWDASGFY</sequence>
<dbReference type="GO" id="GO:0050661">
    <property type="term" value="F:NADP binding"/>
    <property type="evidence" value="ECO:0007669"/>
    <property type="project" value="InterPro"/>
</dbReference>
<protein>
    <recommendedName>
        <fullName evidence="10">FAD/NAD(P)-binding domain-containing protein</fullName>
    </recommendedName>
</protein>
<dbReference type="InterPro" id="IPR000960">
    <property type="entry name" value="Flavin_mOase"/>
</dbReference>
<dbReference type="InterPro" id="IPR020946">
    <property type="entry name" value="Flavin_mOase-like"/>
</dbReference>
<name>A0AAW0G7C8_9APHY</name>
<keyword evidence="4" id="KW-0274">FAD</keyword>
<keyword evidence="9" id="KW-1185">Reference proteome</keyword>
<dbReference type="Proteomes" id="UP001385951">
    <property type="component" value="Unassembled WGS sequence"/>
</dbReference>
<organism evidence="8 9">
    <name type="scientific">Cerrena zonata</name>
    <dbReference type="NCBI Taxonomy" id="2478898"/>
    <lineage>
        <taxon>Eukaryota</taxon>
        <taxon>Fungi</taxon>
        <taxon>Dikarya</taxon>
        <taxon>Basidiomycota</taxon>
        <taxon>Agaricomycotina</taxon>
        <taxon>Agaricomycetes</taxon>
        <taxon>Polyporales</taxon>
        <taxon>Cerrenaceae</taxon>
        <taxon>Cerrena</taxon>
    </lineage>
</organism>
<feature type="compositionally biased region" description="Pro residues" evidence="7">
    <location>
        <begin position="96"/>
        <end position="105"/>
    </location>
</feature>
<dbReference type="SUPFAM" id="SSF51905">
    <property type="entry name" value="FAD/NAD(P)-binding domain"/>
    <property type="match status" value="1"/>
</dbReference>
<keyword evidence="3" id="KW-0285">Flavoprotein</keyword>
<dbReference type="AlphaFoldDB" id="A0AAW0G7C8"/>
<dbReference type="GO" id="GO:0004499">
    <property type="term" value="F:N,N-dimethylaniline monooxygenase activity"/>
    <property type="evidence" value="ECO:0007669"/>
    <property type="project" value="InterPro"/>
</dbReference>
<evidence type="ECO:0000256" key="1">
    <source>
        <dbReference type="ARBA" id="ARBA00001974"/>
    </source>
</evidence>
<evidence type="ECO:0000256" key="7">
    <source>
        <dbReference type="SAM" id="MobiDB-lite"/>
    </source>
</evidence>
<evidence type="ECO:0000313" key="8">
    <source>
        <dbReference type="EMBL" id="KAK7685662.1"/>
    </source>
</evidence>
<dbReference type="Gene3D" id="3.50.50.60">
    <property type="entry name" value="FAD/NAD(P)-binding domain"/>
    <property type="match status" value="2"/>
</dbReference>
<keyword evidence="6" id="KW-0560">Oxidoreductase</keyword>
<evidence type="ECO:0000256" key="6">
    <source>
        <dbReference type="ARBA" id="ARBA00023002"/>
    </source>
</evidence>
<evidence type="ECO:0000256" key="3">
    <source>
        <dbReference type="ARBA" id="ARBA00022630"/>
    </source>
</evidence>
<comment type="similarity">
    <text evidence="2">Belongs to the FMO family.</text>
</comment>
<dbReference type="FunFam" id="3.50.50.60:FF:000023">
    <property type="entry name" value="Dimethylaniline monooxygenase [N-oxide-forming]"/>
    <property type="match status" value="1"/>
</dbReference>
<reference evidence="8 9" key="1">
    <citation type="submission" date="2022-09" db="EMBL/GenBank/DDBJ databases">
        <authorList>
            <person name="Palmer J.M."/>
        </authorList>
    </citation>
    <scope>NUCLEOTIDE SEQUENCE [LARGE SCALE GENOMIC DNA]</scope>
    <source>
        <strain evidence="8 9">DSM 7382</strain>
    </source>
</reference>